<dbReference type="STRING" id="1314781.A0A165IY27"/>
<dbReference type="InParanoid" id="A0A165IY27"/>
<keyword evidence="6" id="KW-0687">Ribonucleoprotein</keyword>
<evidence type="ECO:0000256" key="6">
    <source>
        <dbReference type="ARBA" id="ARBA00023274"/>
    </source>
</evidence>
<dbReference type="PANTHER" id="PTHR13124">
    <property type="entry name" value="39S RIBOSOMAL PROTEIN L46, MITOCHONDRIAL PRECURSOR-RELATED"/>
    <property type="match status" value="1"/>
</dbReference>
<dbReference type="InterPro" id="IPR033650">
    <property type="entry name" value="Ribosomal_mL46_NUDIX"/>
</dbReference>
<dbReference type="EMBL" id="KV425979">
    <property type="protein sequence ID" value="KZV94043.1"/>
    <property type="molecule type" value="Genomic_DNA"/>
</dbReference>
<comment type="subcellular location">
    <subcellularLocation>
        <location evidence="1">Mitochondrion</location>
    </subcellularLocation>
</comment>
<protein>
    <recommendedName>
        <fullName evidence="7">Large ribosomal subunit protein mL46</fullName>
    </recommendedName>
</protein>
<evidence type="ECO:0000256" key="8">
    <source>
        <dbReference type="SAM" id="MobiDB-lite"/>
    </source>
</evidence>
<evidence type="ECO:0000256" key="4">
    <source>
        <dbReference type="ARBA" id="ARBA00022980"/>
    </source>
</evidence>
<organism evidence="10 11">
    <name type="scientific">Exidia glandulosa HHB12029</name>
    <dbReference type="NCBI Taxonomy" id="1314781"/>
    <lineage>
        <taxon>Eukaryota</taxon>
        <taxon>Fungi</taxon>
        <taxon>Dikarya</taxon>
        <taxon>Basidiomycota</taxon>
        <taxon>Agaricomycotina</taxon>
        <taxon>Agaricomycetes</taxon>
        <taxon>Auriculariales</taxon>
        <taxon>Exidiaceae</taxon>
        <taxon>Exidia</taxon>
    </lineage>
</organism>
<evidence type="ECO:0000256" key="3">
    <source>
        <dbReference type="ARBA" id="ARBA00022946"/>
    </source>
</evidence>
<comment type="similarity">
    <text evidence="2">Belongs to the mitochondrion-specific ribosomal protein mL46 family.</text>
</comment>
<dbReference type="CDD" id="cd04661">
    <property type="entry name" value="NUDIX_MRP_L46"/>
    <property type="match status" value="1"/>
</dbReference>
<sequence length="298" mass="34334">MSSGCSSLLRSQKRVNAARFLTRGQATGAASRSRLHEHIPDHPHKHTHRLCVGLVLNRAPVLTAWPTHFERSFYKYQSRLARALSNPFPYDFYFPPGSLYAVKFRQEEFKRDSMAFGHEFLLRERLQARKTNKLLEALEEEGSEAAAQIKPTSRTSEADVKGDLSNLNRQGDRNLYLMLGGTHDRAPWHFPYGGVNPEEKLQEALQRHMDDQLGIDMDTWLVTHKPIGVLDQTHKLPVDGKKDDKVFFLKAHILAGQVKLKRPGPRIHPRFAWLTKQEIEKRCEPEYYAKIKDMLSEQ</sequence>
<feature type="domain" description="Large ribosomal subunit protein mL46 N-terminal" evidence="9">
    <location>
        <begin position="49"/>
        <end position="159"/>
    </location>
</feature>
<evidence type="ECO:0000313" key="11">
    <source>
        <dbReference type="Proteomes" id="UP000077266"/>
    </source>
</evidence>
<dbReference type="OrthoDB" id="414075at2759"/>
<dbReference type="AlphaFoldDB" id="A0A165IY27"/>
<keyword evidence="5" id="KW-0496">Mitochondrion</keyword>
<evidence type="ECO:0000256" key="5">
    <source>
        <dbReference type="ARBA" id="ARBA00023128"/>
    </source>
</evidence>
<evidence type="ECO:0000256" key="1">
    <source>
        <dbReference type="ARBA" id="ARBA00004173"/>
    </source>
</evidence>
<reference evidence="10 11" key="1">
    <citation type="journal article" date="2016" name="Mol. Biol. Evol.">
        <title>Comparative Genomics of Early-Diverging Mushroom-Forming Fungi Provides Insights into the Origins of Lignocellulose Decay Capabilities.</title>
        <authorList>
            <person name="Nagy L.G."/>
            <person name="Riley R."/>
            <person name="Tritt A."/>
            <person name="Adam C."/>
            <person name="Daum C."/>
            <person name="Floudas D."/>
            <person name="Sun H."/>
            <person name="Yadav J.S."/>
            <person name="Pangilinan J."/>
            <person name="Larsson K.H."/>
            <person name="Matsuura K."/>
            <person name="Barry K."/>
            <person name="Labutti K."/>
            <person name="Kuo R."/>
            <person name="Ohm R.A."/>
            <person name="Bhattacharya S.S."/>
            <person name="Shirouzu T."/>
            <person name="Yoshinaga Y."/>
            <person name="Martin F.M."/>
            <person name="Grigoriev I.V."/>
            <person name="Hibbett D.S."/>
        </authorList>
    </citation>
    <scope>NUCLEOTIDE SEQUENCE [LARGE SCALE GENOMIC DNA]</scope>
    <source>
        <strain evidence="10 11">HHB12029</strain>
    </source>
</reference>
<evidence type="ECO:0000256" key="7">
    <source>
        <dbReference type="ARBA" id="ARBA00035190"/>
    </source>
</evidence>
<evidence type="ECO:0000313" key="10">
    <source>
        <dbReference type="EMBL" id="KZV94043.1"/>
    </source>
</evidence>
<dbReference type="Pfam" id="PF11788">
    <property type="entry name" value="MRP-L46"/>
    <property type="match status" value="1"/>
</dbReference>
<dbReference type="Gene3D" id="3.90.79.10">
    <property type="entry name" value="Nucleoside Triphosphate Pyrophosphohydrolase"/>
    <property type="match status" value="1"/>
</dbReference>
<keyword evidence="3" id="KW-0809">Transit peptide</keyword>
<accession>A0A165IY27</accession>
<evidence type="ECO:0000259" key="9">
    <source>
        <dbReference type="Pfam" id="PF11788"/>
    </source>
</evidence>
<dbReference type="InterPro" id="IPR040008">
    <property type="entry name" value="Ribosomal_mL46"/>
</dbReference>
<evidence type="ECO:0000256" key="2">
    <source>
        <dbReference type="ARBA" id="ARBA00009070"/>
    </source>
</evidence>
<keyword evidence="4" id="KW-0689">Ribosomal protein</keyword>
<dbReference type="InterPro" id="IPR015797">
    <property type="entry name" value="NUDIX_hydrolase-like_dom_sf"/>
</dbReference>
<name>A0A165IY27_EXIGL</name>
<proteinExistence type="inferred from homology"/>
<dbReference type="SUPFAM" id="SSF55811">
    <property type="entry name" value="Nudix"/>
    <property type="match status" value="1"/>
</dbReference>
<dbReference type="PANTHER" id="PTHR13124:SF12">
    <property type="entry name" value="LARGE RIBOSOMAL SUBUNIT PROTEIN ML46"/>
    <property type="match status" value="1"/>
</dbReference>
<dbReference type="GO" id="GO:0005762">
    <property type="term" value="C:mitochondrial large ribosomal subunit"/>
    <property type="evidence" value="ECO:0007669"/>
    <property type="project" value="TreeGrafter"/>
</dbReference>
<dbReference type="Proteomes" id="UP000077266">
    <property type="component" value="Unassembled WGS sequence"/>
</dbReference>
<dbReference type="InterPro" id="IPR021757">
    <property type="entry name" value="Ribosomal_mL46_N"/>
</dbReference>
<feature type="region of interest" description="Disordered" evidence="8">
    <location>
        <begin position="142"/>
        <end position="164"/>
    </location>
</feature>
<gene>
    <name evidence="10" type="ORF">EXIGLDRAFT_673383</name>
</gene>
<keyword evidence="11" id="KW-1185">Reference proteome</keyword>
<dbReference type="FunCoup" id="A0A165IY27">
    <property type="interactions" value="69"/>
</dbReference>
<dbReference type="GO" id="GO:0003735">
    <property type="term" value="F:structural constituent of ribosome"/>
    <property type="evidence" value="ECO:0007669"/>
    <property type="project" value="InterPro"/>
</dbReference>